<feature type="region of interest" description="Disordered" evidence="1">
    <location>
        <begin position="61"/>
        <end position="126"/>
    </location>
</feature>
<keyword evidence="2" id="KW-0812">Transmembrane</keyword>
<protein>
    <submittedName>
        <fullName evidence="4">Uncharacterized protein</fullName>
    </submittedName>
</protein>
<evidence type="ECO:0000313" key="3">
    <source>
        <dbReference type="EMBL" id="MBB6569714.1"/>
    </source>
</evidence>
<dbReference type="RefSeq" id="WP_171672959.1">
    <property type="nucleotide sequence ID" value="NZ_BAAAGT010000002.1"/>
</dbReference>
<reference evidence="3 6" key="2">
    <citation type="submission" date="2020-08" db="EMBL/GenBank/DDBJ databases">
        <title>Sequencing the genomes of 1000 actinobacteria strains.</title>
        <authorList>
            <person name="Klenk H.-P."/>
        </authorList>
    </citation>
    <scope>NUCLEOTIDE SEQUENCE [LARGE SCALE GENOMIC DNA]</scope>
    <source>
        <strain evidence="3 6">DSM 15626</strain>
    </source>
</reference>
<comment type="caution">
    <text evidence="4">The sequence shown here is derived from an EMBL/GenBank/DDBJ whole genome shotgun (WGS) entry which is preliminary data.</text>
</comment>
<organism evidence="4 5">
    <name type="scientific">Kribbella sandramycini</name>
    <dbReference type="NCBI Taxonomy" id="60450"/>
    <lineage>
        <taxon>Bacteria</taxon>
        <taxon>Bacillati</taxon>
        <taxon>Actinomycetota</taxon>
        <taxon>Actinomycetes</taxon>
        <taxon>Propionibacteriales</taxon>
        <taxon>Kribbellaceae</taxon>
        <taxon>Kribbella</taxon>
    </lineage>
</organism>
<gene>
    <name evidence="3" type="ORF">HNR71_005351</name>
    <name evidence="4" type="ORF">HPO96_09385</name>
</gene>
<proteinExistence type="predicted"/>
<feature type="compositionally biased region" description="Low complexity" evidence="1">
    <location>
        <begin position="85"/>
        <end position="105"/>
    </location>
</feature>
<feature type="transmembrane region" description="Helical" evidence="2">
    <location>
        <begin position="41"/>
        <end position="62"/>
    </location>
</feature>
<feature type="region of interest" description="Disordered" evidence="1">
    <location>
        <begin position="143"/>
        <end position="169"/>
    </location>
</feature>
<keyword evidence="5" id="KW-1185">Reference proteome</keyword>
<dbReference type="AlphaFoldDB" id="A0A7Y4KZD5"/>
<keyword evidence="2" id="KW-1133">Transmembrane helix</keyword>
<sequence>MTEEELNRGLRDVMERTTPPPSMDSSSALKRGRTARRRRRLTWSGIAVVPLVAGIALAPQLLGSRDPGGQVGDLVAAGGTPSPHPSSETSEPAASTAPSKAPSARKSGDPWPEGQTDRTASAGPRVVRVTKLLEDLSSAVPERFTAPDLKDSDGEPLRNPQAQYASSDGEPDYWEYAATIPVEHDGKVGQLRVQSTTPNGKGAIEPCKLAKQFWGGSGSCKVVDAGGKKVGVVTTKGGGDFDQWASYRHDDGTVVILAQSRKFERQSKPPLTQPIFTSAQLAELVTSATFKLSE</sequence>
<feature type="compositionally biased region" description="Basic and acidic residues" evidence="1">
    <location>
        <begin position="1"/>
        <end position="15"/>
    </location>
</feature>
<keyword evidence="2" id="KW-0472">Membrane</keyword>
<feature type="compositionally biased region" description="Basic residues" evidence="1">
    <location>
        <begin position="30"/>
        <end position="40"/>
    </location>
</feature>
<evidence type="ECO:0000313" key="6">
    <source>
        <dbReference type="Proteomes" id="UP000553957"/>
    </source>
</evidence>
<dbReference type="EMBL" id="JACHKF010000001">
    <property type="protein sequence ID" value="MBB6569714.1"/>
    <property type="molecule type" value="Genomic_DNA"/>
</dbReference>
<evidence type="ECO:0000313" key="5">
    <source>
        <dbReference type="Proteomes" id="UP000534306"/>
    </source>
</evidence>
<reference evidence="4 5" key="1">
    <citation type="submission" date="2020-05" db="EMBL/GenBank/DDBJ databases">
        <title>Genome sequence of Kribbella sandramycini ATCC 39419.</title>
        <authorList>
            <person name="Maclea K.S."/>
            <person name="Fair J.L."/>
        </authorList>
    </citation>
    <scope>NUCLEOTIDE SEQUENCE [LARGE SCALE GENOMIC DNA]</scope>
    <source>
        <strain evidence="4 5">ATCC 39419</strain>
    </source>
</reference>
<evidence type="ECO:0000256" key="2">
    <source>
        <dbReference type="SAM" id="Phobius"/>
    </source>
</evidence>
<dbReference type="Proteomes" id="UP000534306">
    <property type="component" value="Unassembled WGS sequence"/>
</dbReference>
<name>A0A7Y4KZD5_9ACTN</name>
<accession>A0A7Y4KZD5</accession>
<evidence type="ECO:0000313" key="4">
    <source>
        <dbReference type="EMBL" id="NOL40456.1"/>
    </source>
</evidence>
<dbReference type="EMBL" id="JABJRC010000002">
    <property type="protein sequence ID" value="NOL40456.1"/>
    <property type="molecule type" value="Genomic_DNA"/>
</dbReference>
<evidence type="ECO:0000256" key="1">
    <source>
        <dbReference type="SAM" id="MobiDB-lite"/>
    </source>
</evidence>
<feature type="region of interest" description="Disordered" evidence="1">
    <location>
        <begin position="1"/>
        <end position="40"/>
    </location>
</feature>
<dbReference type="Proteomes" id="UP000553957">
    <property type="component" value="Unassembled WGS sequence"/>
</dbReference>